<dbReference type="Proteomes" id="UP000285146">
    <property type="component" value="Unassembled WGS sequence"/>
</dbReference>
<protein>
    <submittedName>
        <fullName evidence="1">Uncharacterized protein</fullName>
    </submittedName>
</protein>
<dbReference type="InParanoid" id="A0A423XEH8"/>
<dbReference type="AlphaFoldDB" id="A0A423XEH8"/>
<reference evidence="1 2" key="1">
    <citation type="submission" date="2015-09" db="EMBL/GenBank/DDBJ databases">
        <title>Host preference determinants of Valsa canker pathogens revealed by comparative genomics.</title>
        <authorList>
            <person name="Yin Z."/>
            <person name="Huang L."/>
        </authorList>
    </citation>
    <scope>NUCLEOTIDE SEQUENCE [LARGE SCALE GENOMIC DNA]</scope>
    <source>
        <strain evidence="1 2">SXYLt</strain>
    </source>
</reference>
<sequence length="67" mass="7597">MRRRYMVLHTLWLGHNGNVEFARSLTEATTDENAHTPGIAMASIFLVRLHATVLLTAHGHDLDFKKL</sequence>
<organism evidence="1 2">
    <name type="scientific">Cytospora leucostoma</name>
    <dbReference type="NCBI Taxonomy" id="1230097"/>
    <lineage>
        <taxon>Eukaryota</taxon>
        <taxon>Fungi</taxon>
        <taxon>Dikarya</taxon>
        <taxon>Ascomycota</taxon>
        <taxon>Pezizomycotina</taxon>
        <taxon>Sordariomycetes</taxon>
        <taxon>Sordariomycetidae</taxon>
        <taxon>Diaporthales</taxon>
        <taxon>Cytosporaceae</taxon>
        <taxon>Cytospora</taxon>
    </lineage>
</organism>
<accession>A0A423XEH8</accession>
<evidence type="ECO:0000313" key="1">
    <source>
        <dbReference type="EMBL" id="ROW14534.1"/>
    </source>
</evidence>
<gene>
    <name evidence="1" type="ORF">VPNG_03113</name>
</gene>
<keyword evidence="2" id="KW-1185">Reference proteome</keyword>
<evidence type="ECO:0000313" key="2">
    <source>
        <dbReference type="Proteomes" id="UP000285146"/>
    </source>
</evidence>
<comment type="caution">
    <text evidence="1">The sequence shown here is derived from an EMBL/GenBank/DDBJ whole genome shotgun (WGS) entry which is preliminary data.</text>
</comment>
<proteinExistence type="predicted"/>
<dbReference type="EMBL" id="LKEB01000013">
    <property type="protein sequence ID" value="ROW14534.1"/>
    <property type="molecule type" value="Genomic_DNA"/>
</dbReference>
<name>A0A423XEH8_9PEZI</name>